<keyword evidence="2" id="KW-1185">Reference proteome</keyword>
<name>X6LPJ4_RETFI</name>
<comment type="caution">
    <text evidence="1">The sequence shown here is derived from an EMBL/GenBank/DDBJ whole genome shotgun (WGS) entry which is preliminary data.</text>
</comment>
<dbReference type="Proteomes" id="UP000023152">
    <property type="component" value="Unassembled WGS sequence"/>
</dbReference>
<evidence type="ECO:0000313" key="1">
    <source>
        <dbReference type="EMBL" id="ETO02655.1"/>
    </source>
</evidence>
<organism evidence="1 2">
    <name type="scientific">Reticulomyxa filosa</name>
    <dbReference type="NCBI Taxonomy" id="46433"/>
    <lineage>
        <taxon>Eukaryota</taxon>
        <taxon>Sar</taxon>
        <taxon>Rhizaria</taxon>
        <taxon>Retaria</taxon>
        <taxon>Foraminifera</taxon>
        <taxon>Monothalamids</taxon>
        <taxon>Reticulomyxidae</taxon>
        <taxon>Reticulomyxa</taxon>
    </lineage>
</organism>
<proteinExistence type="predicted"/>
<protein>
    <submittedName>
        <fullName evidence="1">Uncharacterized protein</fullName>
    </submittedName>
</protein>
<feature type="non-terminal residue" evidence="1">
    <location>
        <position position="199"/>
    </location>
</feature>
<feature type="non-terminal residue" evidence="1">
    <location>
        <position position="1"/>
    </location>
</feature>
<gene>
    <name evidence="1" type="ORF">RFI_34763</name>
</gene>
<reference evidence="1 2" key="1">
    <citation type="journal article" date="2013" name="Curr. Biol.">
        <title>The Genome of the Foraminiferan Reticulomyxa filosa.</title>
        <authorList>
            <person name="Glockner G."/>
            <person name="Hulsmann N."/>
            <person name="Schleicher M."/>
            <person name="Noegel A.A."/>
            <person name="Eichinger L."/>
            <person name="Gallinger C."/>
            <person name="Pawlowski J."/>
            <person name="Sierra R."/>
            <person name="Euteneuer U."/>
            <person name="Pillet L."/>
            <person name="Moustafa A."/>
            <person name="Platzer M."/>
            <person name="Groth M."/>
            <person name="Szafranski K."/>
            <person name="Schliwa M."/>
        </authorList>
    </citation>
    <scope>NUCLEOTIDE SEQUENCE [LARGE SCALE GENOMIC DNA]</scope>
</reference>
<accession>X6LPJ4</accession>
<dbReference type="AlphaFoldDB" id="X6LPJ4"/>
<dbReference type="EMBL" id="ASPP01035227">
    <property type="protein sequence ID" value="ETO02655.1"/>
    <property type="molecule type" value="Genomic_DNA"/>
</dbReference>
<evidence type="ECO:0000313" key="2">
    <source>
        <dbReference type="Proteomes" id="UP000023152"/>
    </source>
</evidence>
<sequence>KKSEICVSGLYSWNDGGETKILKSSTFFQACYDSQSSEEELEESTLMKEFIAAVNFTNRDDTQKWDKESALKFQSALAWLGGRGWNTMFTLAAVMTGSGLMTQDYSFWLSYSTQEANKVMNSTLIPLYQSIFGLNESQSDLLANQVLLFSKAIYDITTADSSYLDPTILQGYLNQTSDLSLFGESTILNYSSLFCFFLC</sequence>